<evidence type="ECO:0000313" key="1">
    <source>
        <dbReference type="EMBL" id="SDX70401.1"/>
    </source>
</evidence>
<keyword evidence="2" id="KW-1185">Reference proteome</keyword>
<dbReference type="STRING" id="564137.SAMN04488238_11620"/>
<proteinExistence type="predicted"/>
<dbReference type="AlphaFoldDB" id="A0A1H3DVL6"/>
<protein>
    <submittedName>
        <fullName evidence="1">Uncharacterized protein</fullName>
    </submittedName>
</protein>
<evidence type="ECO:0000313" key="2">
    <source>
        <dbReference type="Proteomes" id="UP000198539"/>
    </source>
</evidence>
<name>A0A1H3DVL6_9RHOB</name>
<organism evidence="1 2">
    <name type="scientific">Roseicitreum antarcticum</name>
    <dbReference type="NCBI Taxonomy" id="564137"/>
    <lineage>
        <taxon>Bacteria</taxon>
        <taxon>Pseudomonadati</taxon>
        <taxon>Pseudomonadota</taxon>
        <taxon>Alphaproteobacteria</taxon>
        <taxon>Rhodobacterales</taxon>
        <taxon>Paracoccaceae</taxon>
        <taxon>Roseicitreum</taxon>
    </lineage>
</organism>
<reference evidence="1 2" key="1">
    <citation type="submission" date="2016-10" db="EMBL/GenBank/DDBJ databases">
        <authorList>
            <person name="de Groot N.N."/>
        </authorList>
    </citation>
    <scope>NUCLEOTIDE SEQUENCE [LARGE SCALE GENOMIC DNA]</scope>
    <source>
        <strain evidence="1 2">CGMCC 1.8894</strain>
    </source>
</reference>
<dbReference type="Proteomes" id="UP000198539">
    <property type="component" value="Unassembled WGS sequence"/>
</dbReference>
<dbReference type="EMBL" id="FNOM01000016">
    <property type="protein sequence ID" value="SDX70401.1"/>
    <property type="molecule type" value="Genomic_DNA"/>
</dbReference>
<accession>A0A1H3DVL6</accession>
<gene>
    <name evidence="1" type="ORF">SAMN04488238_11620</name>
</gene>
<sequence length="41" mass="4454">MSRYSVEQNTTSCLNTPICEAYTSSALSVAVMGWLGRLPCI</sequence>